<organism evidence="1 2">
    <name type="scientific">Trifolium medium</name>
    <dbReference type="NCBI Taxonomy" id="97028"/>
    <lineage>
        <taxon>Eukaryota</taxon>
        <taxon>Viridiplantae</taxon>
        <taxon>Streptophyta</taxon>
        <taxon>Embryophyta</taxon>
        <taxon>Tracheophyta</taxon>
        <taxon>Spermatophyta</taxon>
        <taxon>Magnoliopsida</taxon>
        <taxon>eudicotyledons</taxon>
        <taxon>Gunneridae</taxon>
        <taxon>Pentapetalae</taxon>
        <taxon>rosids</taxon>
        <taxon>fabids</taxon>
        <taxon>Fabales</taxon>
        <taxon>Fabaceae</taxon>
        <taxon>Papilionoideae</taxon>
        <taxon>50 kb inversion clade</taxon>
        <taxon>NPAAA clade</taxon>
        <taxon>Hologalegina</taxon>
        <taxon>IRL clade</taxon>
        <taxon>Trifolieae</taxon>
        <taxon>Trifolium</taxon>
    </lineage>
</organism>
<keyword evidence="2" id="KW-1185">Reference proteome</keyword>
<evidence type="ECO:0000313" key="2">
    <source>
        <dbReference type="Proteomes" id="UP000265520"/>
    </source>
</evidence>
<dbReference type="Proteomes" id="UP000265520">
    <property type="component" value="Unassembled WGS sequence"/>
</dbReference>
<reference evidence="1 2" key="1">
    <citation type="journal article" date="2018" name="Front. Plant Sci.">
        <title>Red Clover (Trifolium pratense) and Zigzag Clover (T. medium) - A Picture of Genomic Similarities and Differences.</title>
        <authorList>
            <person name="Dluhosova J."/>
            <person name="Istvanek J."/>
            <person name="Nedelnik J."/>
            <person name="Repkova J."/>
        </authorList>
    </citation>
    <scope>NUCLEOTIDE SEQUENCE [LARGE SCALE GENOMIC DNA]</scope>
    <source>
        <strain evidence="2">cv. 10/8</strain>
        <tissue evidence="1">Leaf</tissue>
    </source>
</reference>
<evidence type="ECO:0000313" key="1">
    <source>
        <dbReference type="EMBL" id="MCI25983.1"/>
    </source>
</evidence>
<sequence>ATELLPSGEQLPTFPV</sequence>
<accession>A0A392QNK4</accession>
<proteinExistence type="predicted"/>
<dbReference type="EMBL" id="LXQA010150639">
    <property type="protein sequence ID" value="MCI25983.1"/>
    <property type="molecule type" value="Genomic_DNA"/>
</dbReference>
<comment type="caution">
    <text evidence="1">The sequence shown here is derived from an EMBL/GenBank/DDBJ whole genome shotgun (WGS) entry which is preliminary data.</text>
</comment>
<feature type="non-terminal residue" evidence="1">
    <location>
        <position position="1"/>
    </location>
</feature>
<name>A0A392QNK4_9FABA</name>
<dbReference type="AlphaFoldDB" id="A0A392QNK4"/>
<protein>
    <submittedName>
        <fullName evidence="1">Uncharacterized protein</fullName>
    </submittedName>
</protein>